<sequence length="49" mass="5680">MPCVCERLCLAPQMLFTWTLVMIPATCHVCISYHEKLELSTNFYSNNKV</sequence>
<dbReference type="EMBL" id="KQ417300">
    <property type="protein sequence ID" value="KOF92626.1"/>
    <property type="molecule type" value="Genomic_DNA"/>
</dbReference>
<accession>A0A0L8HTU9</accession>
<evidence type="ECO:0000313" key="1">
    <source>
        <dbReference type="EMBL" id="KOF92626.1"/>
    </source>
</evidence>
<name>A0A0L8HTU9_OCTBM</name>
<gene>
    <name evidence="1" type="ORF">OCBIM_22006137mg</name>
</gene>
<organism evidence="1">
    <name type="scientific">Octopus bimaculoides</name>
    <name type="common">California two-spotted octopus</name>
    <dbReference type="NCBI Taxonomy" id="37653"/>
    <lineage>
        <taxon>Eukaryota</taxon>
        <taxon>Metazoa</taxon>
        <taxon>Spiralia</taxon>
        <taxon>Lophotrochozoa</taxon>
        <taxon>Mollusca</taxon>
        <taxon>Cephalopoda</taxon>
        <taxon>Coleoidea</taxon>
        <taxon>Octopodiformes</taxon>
        <taxon>Octopoda</taxon>
        <taxon>Incirrata</taxon>
        <taxon>Octopodidae</taxon>
        <taxon>Octopus</taxon>
    </lineage>
</organism>
<dbReference type="AlphaFoldDB" id="A0A0L8HTU9"/>
<protein>
    <submittedName>
        <fullName evidence="1">Uncharacterized protein</fullName>
    </submittedName>
</protein>
<proteinExistence type="predicted"/>
<reference evidence="1" key="1">
    <citation type="submission" date="2015-07" db="EMBL/GenBank/DDBJ databases">
        <title>MeaNS - Measles Nucleotide Surveillance Program.</title>
        <authorList>
            <person name="Tran T."/>
            <person name="Druce J."/>
        </authorList>
    </citation>
    <scope>NUCLEOTIDE SEQUENCE</scope>
    <source>
        <strain evidence="1">UCB-OBI-ISO-001</strain>
        <tissue evidence="1">Gonad</tissue>
    </source>
</reference>